<dbReference type="PANTHER" id="PTHR43390:SF1">
    <property type="entry name" value="CHLOROPLAST PROCESSING PEPTIDASE"/>
    <property type="match status" value="1"/>
</dbReference>
<dbReference type="InterPro" id="IPR036286">
    <property type="entry name" value="LexA/Signal_pep-like_sf"/>
</dbReference>
<feature type="region of interest" description="Disordered" evidence="5">
    <location>
        <begin position="1"/>
        <end position="125"/>
    </location>
</feature>
<dbReference type="GO" id="GO:0004252">
    <property type="term" value="F:serine-type endopeptidase activity"/>
    <property type="evidence" value="ECO:0007669"/>
    <property type="project" value="InterPro"/>
</dbReference>
<feature type="compositionally biased region" description="Basic and acidic residues" evidence="5">
    <location>
        <begin position="94"/>
        <end position="103"/>
    </location>
</feature>
<dbReference type="EMBL" id="UYIO01000001">
    <property type="protein sequence ID" value="VDG76829.1"/>
    <property type="molecule type" value="Genomic_DNA"/>
</dbReference>
<dbReference type="GO" id="GO:0009003">
    <property type="term" value="F:signal peptidase activity"/>
    <property type="evidence" value="ECO:0007669"/>
    <property type="project" value="UniProtKB-EC"/>
</dbReference>
<organism evidence="7 8">
    <name type="scientific">Actinobaculum suis</name>
    <dbReference type="NCBI Taxonomy" id="1657"/>
    <lineage>
        <taxon>Bacteria</taxon>
        <taxon>Bacillati</taxon>
        <taxon>Actinomycetota</taxon>
        <taxon>Actinomycetes</taxon>
        <taxon>Actinomycetales</taxon>
        <taxon>Actinomycetaceae</taxon>
        <taxon>Actinobaculum</taxon>
    </lineage>
</organism>
<reference evidence="7 8" key="1">
    <citation type="submission" date="2018-11" db="EMBL/GenBank/DDBJ databases">
        <authorList>
            <consortium name="Pathogen Informatics"/>
        </authorList>
    </citation>
    <scope>NUCLEOTIDE SEQUENCE [LARGE SCALE GENOMIC DNA]</scope>
    <source>
        <strain evidence="7 8">NCTC10327</strain>
    </source>
</reference>
<evidence type="ECO:0000256" key="4">
    <source>
        <dbReference type="RuleBase" id="RU362042"/>
    </source>
</evidence>
<comment type="caution">
    <text evidence="7">The sequence shown here is derived from an EMBL/GenBank/DDBJ whole genome shotgun (WGS) entry which is preliminary data.</text>
</comment>
<evidence type="ECO:0000313" key="8">
    <source>
        <dbReference type="Proteomes" id="UP000269974"/>
    </source>
</evidence>
<feature type="compositionally biased region" description="Low complexity" evidence="5">
    <location>
        <begin position="105"/>
        <end position="125"/>
    </location>
</feature>
<comment type="subcellular location">
    <subcellularLocation>
        <location evidence="1">Cell membrane</location>
        <topology evidence="1">Single-pass type II membrane protein</topology>
    </subcellularLocation>
    <subcellularLocation>
        <location evidence="4">Membrane</location>
        <topology evidence="4">Single-pass type II membrane protein</topology>
    </subcellularLocation>
</comment>
<evidence type="ECO:0000256" key="3">
    <source>
        <dbReference type="PIRSR" id="PIRSR600223-1"/>
    </source>
</evidence>
<dbReference type="InterPro" id="IPR019533">
    <property type="entry name" value="Peptidase_S26"/>
</dbReference>
<proteinExistence type="inferred from homology"/>
<comment type="similarity">
    <text evidence="2 4">Belongs to the peptidase S26 family.</text>
</comment>
<feature type="compositionally biased region" description="Pro residues" evidence="5">
    <location>
        <begin position="80"/>
        <end position="91"/>
    </location>
</feature>
<evidence type="ECO:0000259" key="6">
    <source>
        <dbReference type="Pfam" id="PF10502"/>
    </source>
</evidence>
<dbReference type="CDD" id="cd06530">
    <property type="entry name" value="S26_SPase_I"/>
    <property type="match status" value="1"/>
</dbReference>
<accession>A0A7Z8Y9N9</accession>
<name>A0A7Z8Y9N9_9ACTO</name>
<dbReference type="Proteomes" id="UP000269974">
    <property type="component" value="Unassembled WGS sequence"/>
</dbReference>
<keyword evidence="4 7" id="KW-0378">Hydrolase</keyword>
<feature type="active site" evidence="3">
    <location>
        <position position="180"/>
    </location>
</feature>
<protein>
    <recommendedName>
        <fullName evidence="4">Signal peptidase I</fullName>
        <ecNumber evidence="4">3.4.21.89</ecNumber>
    </recommendedName>
</protein>
<feature type="domain" description="Peptidase S26" evidence="6">
    <location>
        <begin position="150"/>
        <end position="342"/>
    </location>
</feature>
<dbReference type="AlphaFoldDB" id="A0A7Z8Y9N9"/>
<dbReference type="PANTHER" id="PTHR43390">
    <property type="entry name" value="SIGNAL PEPTIDASE I"/>
    <property type="match status" value="1"/>
</dbReference>
<dbReference type="NCBIfam" id="TIGR02227">
    <property type="entry name" value="sigpep_I_bact"/>
    <property type="match status" value="1"/>
</dbReference>
<feature type="compositionally biased region" description="Low complexity" evidence="5">
    <location>
        <begin position="55"/>
        <end position="67"/>
    </location>
</feature>
<keyword evidence="4" id="KW-0645">Protease</keyword>
<evidence type="ECO:0000256" key="5">
    <source>
        <dbReference type="SAM" id="MobiDB-lite"/>
    </source>
</evidence>
<dbReference type="Gene3D" id="2.10.109.10">
    <property type="entry name" value="Umud Fragment, subunit A"/>
    <property type="match status" value="1"/>
</dbReference>
<dbReference type="Pfam" id="PF10502">
    <property type="entry name" value="Peptidase_S26"/>
    <property type="match status" value="1"/>
</dbReference>
<evidence type="ECO:0000313" key="7">
    <source>
        <dbReference type="EMBL" id="VDG76829.1"/>
    </source>
</evidence>
<dbReference type="PRINTS" id="PR00727">
    <property type="entry name" value="LEADERPTASE"/>
</dbReference>
<sequence length="371" mass="38840">MPEGTGSAMSSQADEEMSEDQVVRRRVETAEDSDTLDPSAGAEPDASADAEHASSADAELASSAGAEPASSDGEVTEEPPSIPPSFPPRSARPPHVEGGETEPKVVTSSASGTSSVASSGAGTGSASFVTVNDAESKDAEETQSWQRTLLEIVAVVASVLLVSVVIKTFFVQAFSVPSGSMETTLQPGDKFFVNRMVKSEDEIRRGDVVVFVDPGGWLTIPAEQKNPVAEVGQKILQGVGILPADTGHYLVKRVIGKGGDHVECCTAEGRISVNGVPIDEPYLAPGISPSLEAFDVTVPRGNLWLMGDNRSNSKDSRWHQRETGNGFVPVDNVAGRAFIIFYPFDRVGKITDNTAAFANVPDPGGVAVGGQ</sequence>
<dbReference type="SUPFAM" id="SSF51306">
    <property type="entry name" value="LexA/Signal peptidase"/>
    <property type="match status" value="1"/>
</dbReference>
<dbReference type="InterPro" id="IPR000223">
    <property type="entry name" value="Pept_S26A_signal_pept_1"/>
</dbReference>
<dbReference type="EC" id="3.4.21.89" evidence="4"/>
<feature type="active site" evidence="3">
    <location>
        <position position="252"/>
    </location>
</feature>
<evidence type="ECO:0000256" key="1">
    <source>
        <dbReference type="ARBA" id="ARBA00004401"/>
    </source>
</evidence>
<gene>
    <name evidence="7" type="primary">sipT</name>
    <name evidence="7" type="ORF">NCTC10327_01463</name>
</gene>
<evidence type="ECO:0000256" key="2">
    <source>
        <dbReference type="ARBA" id="ARBA00009370"/>
    </source>
</evidence>
<dbReference type="GO" id="GO:0005886">
    <property type="term" value="C:plasma membrane"/>
    <property type="evidence" value="ECO:0007669"/>
    <property type="project" value="UniProtKB-SubCell"/>
</dbReference>
<comment type="catalytic activity">
    <reaction evidence="4">
        <text>Cleavage of hydrophobic, N-terminal signal or leader sequences from secreted and periplasmic proteins.</text>
        <dbReference type="EC" id="3.4.21.89"/>
    </reaction>
</comment>
<dbReference type="GO" id="GO:0006465">
    <property type="term" value="P:signal peptide processing"/>
    <property type="evidence" value="ECO:0007669"/>
    <property type="project" value="InterPro"/>
</dbReference>